<proteinExistence type="predicted"/>
<dbReference type="Proteomes" id="UP001151287">
    <property type="component" value="Unassembled WGS sequence"/>
</dbReference>
<dbReference type="SUPFAM" id="SSF57667">
    <property type="entry name" value="beta-beta-alpha zinc fingers"/>
    <property type="match status" value="4"/>
</dbReference>
<keyword evidence="5" id="KW-1185">Reference proteome</keyword>
<dbReference type="AlphaFoldDB" id="A0A9Q0HLF4"/>
<feature type="domain" description="C2H2-type" evidence="2">
    <location>
        <begin position="287"/>
        <end position="311"/>
    </location>
</feature>
<sequence>MDHTSQSQPAQTSHYAAPPTYYAPPTSAAAVIGPIPNPNPSSDQVVAQVPLSVSVPQAVDASLTSPVGNPVSQYHDAMYASYYASMSAAAGGAGLATAYLGSMPAVGPINPVNGKPSKGLAQRPISQQAVCSANTSTSTRIPKWKKNNVRSVLRAPTVAQSVYCDLCKVTCNTQEMYNNHVAGQKHNKKIKNITIGDKPIEFVPARSTSPGTQTSGANDKDKKSVFCDICKIMCDTQEMYNIHLSGKNHNKKVQNLAMSDSKSASKEYLEMKRRKVLESGARGDEVKVCQLCNVVCNGPTVFEYHCRGQKHRSMVKKQENSGGLAVGPAVAPTTNDNYQEHVLASSQLEPEPKRKSKSVSKEDLEMKKRKVLESGANGDAVKVCELCNVVCNGPMVFESHCSGQKHRSMVKKQEKNCGGLATPGVVSAEIVAATS</sequence>
<dbReference type="Gene3D" id="3.30.160.60">
    <property type="entry name" value="Classic Zinc Finger"/>
    <property type="match status" value="4"/>
</dbReference>
<feature type="domain" description="U1-type" evidence="3">
    <location>
        <begin position="222"/>
        <end position="256"/>
    </location>
</feature>
<evidence type="ECO:0000259" key="3">
    <source>
        <dbReference type="SMART" id="SM00451"/>
    </source>
</evidence>
<dbReference type="PANTHER" id="PTHR45762">
    <property type="entry name" value="ZINC FINGER RNA-BINDING PROTEIN"/>
    <property type="match status" value="1"/>
</dbReference>
<feature type="domain" description="C2H2-type" evidence="2">
    <location>
        <begin position="382"/>
        <end position="406"/>
    </location>
</feature>
<dbReference type="GO" id="GO:0008270">
    <property type="term" value="F:zinc ion binding"/>
    <property type="evidence" value="ECO:0007669"/>
    <property type="project" value="InterPro"/>
</dbReference>
<dbReference type="OrthoDB" id="434647at2759"/>
<dbReference type="Pfam" id="PF12874">
    <property type="entry name" value="zf-met"/>
    <property type="match status" value="4"/>
</dbReference>
<name>A0A9Q0HLF4_9POAL</name>
<gene>
    <name evidence="4" type="ORF">LUZ63_014379</name>
</gene>
<feature type="region of interest" description="Disordered" evidence="1">
    <location>
        <begin position="343"/>
        <end position="364"/>
    </location>
</feature>
<dbReference type="EMBL" id="JAMQYH010000004">
    <property type="protein sequence ID" value="KAJ1690224.1"/>
    <property type="molecule type" value="Genomic_DNA"/>
</dbReference>
<organism evidence="4 5">
    <name type="scientific">Rhynchospora breviuscula</name>
    <dbReference type="NCBI Taxonomy" id="2022672"/>
    <lineage>
        <taxon>Eukaryota</taxon>
        <taxon>Viridiplantae</taxon>
        <taxon>Streptophyta</taxon>
        <taxon>Embryophyta</taxon>
        <taxon>Tracheophyta</taxon>
        <taxon>Spermatophyta</taxon>
        <taxon>Magnoliopsida</taxon>
        <taxon>Liliopsida</taxon>
        <taxon>Poales</taxon>
        <taxon>Cyperaceae</taxon>
        <taxon>Cyperoideae</taxon>
        <taxon>Rhynchosporeae</taxon>
        <taxon>Rhynchospora</taxon>
    </lineage>
</organism>
<dbReference type="PANTHER" id="PTHR45762:SF3">
    <property type="entry name" value="ZINC-FINGER PROTEIN AT 72D, ISOFORM B"/>
    <property type="match status" value="1"/>
</dbReference>
<accession>A0A9Q0HLF4</accession>
<dbReference type="SMART" id="SM00451">
    <property type="entry name" value="ZnF_U1"/>
    <property type="match status" value="4"/>
</dbReference>
<feature type="domain" description="U1-type" evidence="3">
    <location>
        <begin position="284"/>
        <end position="318"/>
    </location>
</feature>
<dbReference type="InterPro" id="IPR013087">
    <property type="entry name" value="Znf_C2H2_type"/>
</dbReference>
<evidence type="ECO:0000259" key="2">
    <source>
        <dbReference type="SMART" id="SM00355"/>
    </source>
</evidence>
<feature type="domain" description="U1-type" evidence="3">
    <location>
        <begin position="379"/>
        <end position="413"/>
    </location>
</feature>
<dbReference type="SMART" id="SM00355">
    <property type="entry name" value="ZnF_C2H2"/>
    <property type="match status" value="4"/>
</dbReference>
<feature type="domain" description="U1-type" evidence="3">
    <location>
        <begin position="159"/>
        <end position="193"/>
    </location>
</feature>
<reference evidence="4" key="1">
    <citation type="journal article" date="2022" name="Cell">
        <title>Repeat-based holocentromeres influence genome architecture and karyotype evolution.</title>
        <authorList>
            <person name="Hofstatter P.G."/>
            <person name="Thangavel G."/>
            <person name="Lux T."/>
            <person name="Neumann P."/>
            <person name="Vondrak T."/>
            <person name="Novak P."/>
            <person name="Zhang M."/>
            <person name="Costa L."/>
            <person name="Castellani M."/>
            <person name="Scott A."/>
            <person name="Toegelov H."/>
            <person name="Fuchs J."/>
            <person name="Mata-Sucre Y."/>
            <person name="Dias Y."/>
            <person name="Vanzela A.L.L."/>
            <person name="Huettel B."/>
            <person name="Almeida C.C.S."/>
            <person name="Simkova H."/>
            <person name="Souza G."/>
            <person name="Pedrosa-Harand A."/>
            <person name="Macas J."/>
            <person name="Mayer K.F.X."/>
            <person name="Houben A."/>
            <person name="Marques A."/>
        </authorList>
    </citation>
    <scope>NUCLEOTIDE SEQUENCE</scope>
    <source>
        <strain evidence="4">RhyBre1mFocal</strain>
    </source>
</reference>
<dbReference type="InterPro" id="IPR003604">
    <property type="entry name" value="Matrin/U1-like-C_Znf_C2H2"/>
</dbReference>
<feature type="domain" description="C2H2-type" evidence="2">
    <location>
        <begin position="225"/>
        <end position="249"/>
    </location>
</feature>
<feature type="domain" description="C2H2-type" evidence="2">
    <location>
        <begin position="162"/>
        <end position="186"/>
    </location>
</feature>
<evidence type="ECO:0000313" key="5">
    <source>
        <dbReference type="Proteomes" id="UP001151287"/>
    </source>
</evidence>
<comment type="caution">
    <text evidence="4">The sequence shown here is derived from an EMBL/GenBank/DDBJ whole genome shotgun (WGS) entry which is preliminary data.</text>
</comment>
<protein>
    <submittedName>
        <fullName evidence="4">Uncharacterized protein</fullName>
    </submittedName>
</protein>
<evidence type="ECO:0000256" key="1">
    <source>
        <dbReference type="SAM" id="MobiDB-lite"/>
    </source>
</evidence>
<dbReference type="GO" id="GO:0003676">
    <property type="term" value="F:nucleic acid binding"/>
    <property type="evidence" value="ECO:0007669"/>
    <property type="project" value="InterPro"/>
</dbReference>
<evidence type="ECO:0000313" key="4">
    <source>
        <dbReference type="EMBL" id="KAJ1690224.1"/>
    </source>
</evidence>
<dbReference type="InterPro" id="IPR036236">
    <property type="entry name" value="Znf_C2H2_sf"/>
</dbReference>